<evidence type="ECO:0000313" key="2">
    <source>
        <dbReference type="Proteomes" id="UP001165135"/>
    </source>
</evidence>
<organism evidence="1 2">
    <name type="scientific">Actinoallomurus iriomotensis</name>
    <dbReference type="NCBI Taxonomy" id="478107"/>
    <lineage>
        <taxon>Bacteria</taxon>
        <taxon>Bacillati</taxon>
        <taxon>Actinomycetota</taxon>
        <taxon>Actinomycetes</taxon>
        <taxon>Streptosporangiales</taxon>
        <taxon>Thermomonosporaceae</taxon>
        <taxon>Actinoallomurus</taxon>
    </lineage>
</organism>
<dbReference type="InterPro" id="IPR023159">
    <property type="entry name" value="SO1590-like_sf"/>
</dbReference>
<proteinExistence type="predicted"/>
<reference evidence="1" key="1">
    <citation type="submission" date="2023-03" db="EMBL/GenBank/DDBJ databases">
        <title>Actinoallomurus iriomotensis NBRC 103681.</title>
        <authorList>
            <person name="Ichikawa N."/>
            <person name="Sato H."/>
            <person name="Tonouchi N."/>
        </authorList>
    </citation>
    <scope>NUCLEOTIDE SEQUENCE</scope>
    <source>
        <strain evidence="1">NBRC 103681</strain>
    </source>
</reference>
<dbReference type="Gene3D" id="2.40.350.10">
    <property type="entry name" value="SO1590-like"/>
    <property type="match status" value="1"/>
</dbReference>
<dbReference type="AlphaFoldDB" id="A0A9W6RLM2"/>
<dbReference type="RefSeq" id="WP_285626479.1">
    <property type="nucleotide sequence ID" value="NZ_BSTJ01000007.1"/>
</dbReference>
<dbReference type="Pfam" id="PF11528">
    <property type="entry name" value="DUF3224"/>
    <property type="match status" value="1"/>
</dbReference>
<sequence length="132" mass="13980">MTKHAAGTFVLDAFDAGEPYDVHQETKIARVHVEKTFSGDLTGTSTAELLTVATGETPRAYVAIERFEGTLDGRKGGFVLQHNAGGENGEPWLSWKITEGTGTGDLAGITGEGRIVIGPDGGHSYTLDYKIA</sequence>
<dbReference type="EMBL" id="BSTJ01000007">
    <property type="protein sequence ID" value="GLY77250.1"/>
    <property type="molecule type" value="Genomic_DNA"/>
</dbReference>
<evidence type="ECO:0008006" key="3">
    <source>
        <dbReference type="Google" id="ProtNLM"/>
    </source>
</evidence>
<gene>
    <name evidence="1" type="ORF">Airi01_055170</name>
</gene>
<accession>A0A9W6RLM2</accession>
<dbReference type="Proteomes" id="UP001165135">
    <property type="component" value="Unassembled WGS sequence"/>
</dbReference>
<name>A0A9W6RLM2_9ACTN</name>
<protein>
    <recommendedName>
        <fullName evidence="3">DUF3224 domain-containing protein</fullName>
    </recommendedName>
</protein>
<comment type="caution">
    <text evidence="1">The sequence shown here is derived from an EMBL/GenBank/DDBJ whole genome shotgun (WGS) entry which is preliminary data.</text>
</comment>
<dbReference type="SUPFAM" id="SSF159238">
    <property type="entry name" value="SO1590-like"/>
    <property type="match status" value="1"/>
</dbReference>
<evidence type="ECO:0000313" key="1">
    <source>
        <dbReference type="EMBL" id="GLY77250.1"/>
    </source>
</evidence>
<dbReference type="InterPro" id="IPR021607">
    <property type="entry name" value="DUF3224"/>
</dbReference>